<feature type="region of interest" description="Disordered" evidence="1">
    <location>
        <begin position="116"/>
        <end position="148"/>
    </location>
</feature>
<comment type="caution">
    <text evidence="3">The sequence shown here is derived from an EMBL/GenBank/DDBJ whole genome shotgun (WGS) entry which is preliminary data.</text>
</comment>
<evidence type="ECO:0000256" key="2">
    <source>
        <dbReference type="SAM" id="SignalP"/>
    </source>
</evidence>
<dbReference type="EMBL" id="JAHLQT010011989">
    <property type="protein sequence ID" value="KAG7171677.1"/>
    <property type="molecule type" value="Genomic_DNA"/>
</dbReference>
<evidence type="ECO:0000313" key="4">
    <source>
        <dbReference type="Proteomes" id="UP000747542"/>
    </source>
</evidence>
<feature type="chain" id="PRO_5035216362" evidence="2">
    <location>
        <begin position="23"/>
        <end position="321"/>
    </location>
</feature>
<gene>
    <name evidence="3" type="ORF">Hamer_G023085</name>
</gene>
<proteinExistence type="predicted"/>
<dbReference type="Proteomes" id="UP000747542">
    <property type="component" value="Unassembled WGS sequence"/>
</dbReference>
<protein>
    <submittedName>
        <fullName evidence="3">Uncharacterized protein</fullName>
    </submittedName>
</protein>
<evidence type="ECO:0000256" key="1">
    <source>
        <dbReference type="SAM" id="MobiDB-lite"/>
    </source>
</evidence>
<sequence>MNICIVLISTIALLSYLNQVNCAGGHGKPEAGPTKWKGYRTGPRIRIREHRTDIRPGHDKGNHGDYGIKHSIDHGDSESNIGSVNVFTTGQVIAYRKKEEKYGQGPTLFQLYSQGGHAGTPTKPQGNGYTKQGGGGHENNDLAGYSTENVNNYHSAHHGEYVTDYNQRHGENHGSEYGSTYSKGYGKKYGNQYDDTHNHGCSNGYKHNGNGREHYHGYGSGYGSAPIKGHVSTHGRIPHGYSCGGYWKGIPSGHGKGYGSGSNHGHESFGHGGGYGQGHEGIEHGGGYGKETSGVGHGSSYSQGYGGVGHGGGYGRDIGNS</sequence>
<feature type="non-terminal residue" evidence="3">
    <location>
        <position position="1"/>
    </location>
</feature>
<organism evidence="3 4">
    <name type="scientific">Homarus americanus</name>
    <name type="common">American lobster</name>
    <dbReference type="NCBI Taxonomy" id="6706"/>
    <lineage>
        <taxon>Eukaryota</taxon>
        <taxon>Metazoa</taxon>
        <taxon>Ecdysozoa</taxon>
        <taxon>Arthropoda</taxon>
        <taxon>Crustacea</taxon>
        <taxon>Multicrustacea</taxon>
        <taxon>Malacostraca</taxon>
        <taxon>Eumalacostraca</taxon>
        <taxon>Eucarida</taxon>
        <taxon>Decapoda</taxon>
        <taxon>Pleocyemata</taxon>
        <taxon>Astacidea</taxon>
        <taxon>Nephropoidea</taxon>
        <taxon>Nephropidae</taxon>
        <taxon>Homarus</taxon>
    </lineage>
</organism>
<feature type="compositionally biased region" description="Gly residues" evidence="1">
    <location>
        <begin position="304"/>
        <end position="321"/>
    </location>
</feature>
<dbReference type="AlphaFoldDB" id="A0A8J5TBP4"/>
<evidence type="ECO:0000313" key="3">
    <source>
        <dbReference type="EMBL" id="KAG7171677.1"/>
    </source>
</evidence>
<keyword evidence="4" id="KW-1185">Reference proteome</keyword>
<name>A0A8J5TBP4_HOMAM</name>
<accession>A0A8J5TBP4</accession>
<feature type="signal peptide" evidence="2">
    <location>
        <begin position="1"/>
        <end position="22"/>
    </location>
</feature>
<reference evidence="3" key="1">
    <citation type="journal article" date="2021" name="Sci. Adv.">
        <title>The American lobster genome reveals insights on longevity, neural, and immune adaptations.</title>
        <authorList>
            <person name="Polinski J.M."/>
            <person name="Zimin A.V."/>
            <person name="Clark K.F."/>
            <person name="Kohn A.B."/>
            <person name="Sadowski N."/>
            <person name="Timp W."/>
            <person name="Ptitsyn A."/>
            <person name="Khanna P."/>
            <person name="Romanova D.Y."/>
            <person name="Williams P."/>
            <person name="Greenwood S.J."/>
            <person name="Moroz L.L."/>
            <person name="Walt D.R."/>
            <person name="Bodnar A.G."/>
        </authorList>
    </citation>
    <scope>NUCLEOTIDE SEQUENCE</scope>
    <source>
        <strain evidence="3">GMGI-L3</strain>
    </source>
</reference>
<keyword evidence="2" id="KW-0732">Signal</keyword>
<feature type="region of interest" description="Disordered" evidence="1">
    <location>
        <begin position="284"/>
        <end position="321"/>
    </location>
</feature>